<dbReference type="PROSITE" id="PS00375">
    <property type="entry name" value="UDPGT"/>
    <property type="match status" value="1"/>
</dbReference>
<dbReference type="InterPro" id="IPR002213">
    <property type="entry name" value="UDP_glucos_trans"/>
</dbReference>
<reference evidence="6 7" key="1">
    <citation type="submission" date="2020-02" db="EMBL/GenBank/DDBJ databases">
        <authorList>
            <person name="Ma Q."/>
            <person name="Huang Y."/>
            <person name="Song X."/>
            <person name="Pei D."/>
        </authorList>
    </citation>
    <scope>NUCLEOTIDE SEQUENCE [LARGE SCALE GENOMIC DNA]</scope>
    <source>
        <strain evidence="6">Sxm20200214</strain>
        <tissue evidence="6">Leaf</tissue>
    </source>
</reference>
<evidence type="ECO:0000256" key="4">
    <source>
        <dbReference type="RuleBase" id="RU003718"/>
    </source>
</evidence>
<dbReference type="CDD" id="cd03784">
    <property type="entry name" value="GT1_Gtf-like"/>
    <property type="match status" value="1"/>
</dbReference>
<name>A0A8X8B1H7_BRACI</name>
<evidence type="ECO:0000256" key="5">
    <source>
        <dbReference type="RuleBase" id="RU362057"/>
    </source>
</evidence>
<evidence type="ECO:0000313" key="6">
    <source>
        <dbReference type="EMBL" id="KAG2320364.1"/>
    </source>
</evidence>
<comment type="similarity">
    <text evidence="1 4">Belongs to the UDP-glycosyltransferase family.</text>
</comment>
<dbReference type="EC" id="2.4.1.-" evidence="5"/>
<gene>
    <name evidence="6" type="ORF">Bca52824_013577</name>
</gene>
<comment type="caution">
    <text evidence="6">The sequence shown here is derived from an EMBL/GenBank/DDBJ whole genome shotgun (WGS) entry which is preliminary data.</text>
</comment>
<dbReference type="Proteomes" id="UP000886595">
    <property type="component" value="Unassembled WGS sequence"/>
</dbReference>
<dbReference type="FunFam" id="3.40.50.2000:FF:000051">
    <property type="entry name" value="Glycosyltransferase"/>
    <property type="match status" value="1"/>
</dbReference>
<dbReference type="SUPFAM" id="SSF53756">
    <property type="entry name" value="UDP-Glycosyltransferase/glycogen phosphorylase"/>
    <property type="match status" value="1"/>
</dbReference>
<dbReference type="Gene3D" id="3.40.50.2000">
    <property type="entry name" value="Glycogen Phosphorylase B"/>
    <property type="match status" value="2"/>
</dbReference>
<sequence length="485" mass="53154">MADANTPHIAIIPSPGVGHLIPLVEFAKRLVDHHRFTVTFIFPGESSPSSSQISILNSLPSSIASVFLHPVDLSDLPSTAGIETRISLTVTRSNPALRELFGSLSAKKRLPAVLVVDLFGTDAFDVASEFHVSPYIFYPSNANVLSFLLHLPKLDETLSCEFKDMTEPIKIPGCVPVTGKDLSDPCQERSDDAYKWLLHNAKRFKEADGILLNSFLDLEPNAIKALQEPAPDKPPVYPIGPLVNAGSSCVNVNGNDENECLNWLDNQPPGSVLYVSFGSGGTLTCEQLSELALGLAESGKRFIWVIRSPSGIANSSFFNSHSQTDPLTFLPPGFLDRTKGKGLVVPFWAPQAQILAHPSTGGFLTHCGWNSTLESIVNGVPMIAWPLYAEQKTNALLLVEDVRVALRAKNSEDMFVRKEDVVRVVKRLMEGEEGKAIRNKMKELKEGAVRVLREDGLSTKALTEVSLKWKSQPARSGTRYDLHYM</sequence>
<keyword evidence="2 4" id="KW-0328">Glycosyltransferase</keyword>
<organism evidence="6 7">
    <name type="scientific">Brassica carinata</name>
    <name type="common">Ethiopian mustard</name>
    <name type="synonym">Abyssinian cabbage</name>
    <dbReference type="NCBI Taxonomy" id="52824"/>
    <lineage>
        <taxon>Eukaryota</taxon>
        <taxon>Viridiplantae</taxon>
        <taxon>Streptophyta</taxon>
        <taxon>Embryophyta</taxon>
        <taxon>Tracheophyta</taxon>
        <taxon>Spermatophyta</taxon>
        <taxon>Magnoliopsida</taxon>
        <taxon>eudicotyledons</taxon>
        <taxon>Gunneridae</taxon>
        <taxon>Pentapetalae</taxon>
        <taxon>rosids</taxon>
        <taxon>malvids</taxon>
        <taxon>Brassicales</taxon>
        <taxon>Brassicaceae</taxon>
        <taxon>Brassiceae</taxon>
        <taxon>Brassica</taxon>
    </lineage>
</organism>
<dbReference type="Pfam" id="PF00201">
    <property type="entry name" value="UDPGT"/>
    <property type="match status" value="1"/>
</dbReference>
<dbReference type="PANTHER" id="PTHR48046">
    <property type="entry name" value="UDP-GLYCOSYLTRANSFERASE 72E1"/>
    <property type="match status" value="1"/>
</dbReference>
<keyword evidence="7" id="KW-1185">Reference proteome</keyword>
<dbReference type="EMBL" id="JAAMPC010000003">
    <property type="protein sequence ID" value="KAG2320364.1"/>
    <property type="molecule type" value="Genomic_DNA"/>
</dbReference>
<dbReference type="GO" id="GO:0008194">
    <property type="term" value="F:UDP-glycosyltransferase activity"/>
    <property type="evidence" value="ECO:0007669"/>
    <property type="project" value="InterPro"/>
</dbReference>
<accession>A0A8X8B1H7</accession>
<dbReference type="PANTHER" id="PTHR48046:SF6">
    <property type="entry name" value="GLYCOSYLTRANSFERASE"/>
    <property type="match status" value="1"/>
</dbReference>
<keyword evidence="3 4" id="KW-0808">Transferase</keyword>
<dbReference type="InterPro" id="IPR035595">
    <property type="entry name" value="UDP_glycos_trans_CS"/>
</dbReference>
<evidence type="ECO:0000256" key="2">
    <source>
        <dbReference type="ARBA" id="ARBA00022676"/>
    </source>
</evidence>
<evidence type="ECO:0000313" key="7">
    <source>
        <dbReference type="Proteomes" id="UP000886595"/>
    </source>
</evidence>
<dbReference type="OrthoDB" id="5835829at2759"/>
<evidence type="ECO:0000256" key="1">
    <source>
        <dbReference type="ARBA" id="ARBA00009995"/>
    </source>
</evidence>
<dbReference type="AlphaFoldDB" id="A0A8X8B1H7"/>
<dbReference type="FunFam" id="3.40.50.2000:FF:000054">
    <property type="entry name" value="Glycosyltransferase"/>
    <property type="match status" value="1"/>
</dbReference>
<protein>
    <recommendedName>
        <fullName evidence="5">Glycosyltransferase</fullName>
        <ecNumber evidence="5">2.4.1.-</ecNumber>
    </recommendedName>
</protein>
<evidence type="ECO:0000256" key="3">
    <source>
        <dbReference type="ARBA" id="ARBA00022679"/>
    </source>
</evidence>
<proteinExistence type="inferred from homology"/>